<sequence length="230" mass="26960">MNDKPIYDILIDYEGFDVTPDAAVIELGAVEFEHDFTKVPDYQELVKNSFRCKFEIKTQKGKRSINKATVQWWSEQSKEAKEILIPSAEDVSVEEGHKLFIEWIEENTRYDGRSHLYCRGNNYDIPLMADCFKYSGLRHAVIERFWKFRDVRTRIEALMLQRDMCKVPIRRDAMPGFIHHNGVHDCAKDAMMLIMAARYALDLEELPEKMECHEVSVDFTDEEKEELGLL</sequence>
<accession>A0A0D4DB30</accession>
<name>A0A0D4DB30_9CAUD</name>
<dbReference type="InterPro" id="IPR033390">
    <property type="entry name" value="Rv2179c-like"/>
</dbReference>
<evidence type="ECO:0000313" key="2">
    <source>
        <dbReference type="EMBL" id="AJT61080.1"/>
    </source>
</evidence>
<dbReference type="EMBL" id="KP671755">
    <property type="protein sequence ID" value="AJT61080.1"/>
    <property type="molecule type" value="Genomic_DNA"/>
</dbReference>
<dbReference type="Pfam" id="PF16473">
    <property type="entry name" value="Rv2179c-like"/>
    <property type="match status" value="1"/>
</dbReference>
<dbReference type="SUPFAM" id="SSF53098">
    <property type="entry name" value="Ribonuclease H-like"/>
    <property type="match status" value="1"/>
</dbReference>
<protein>
    <recommendedName>
        <fullName evidence="1">3'-5' exoribonuclease Rv2179c-like domain-containing protein</fullName>
    </recommendedName>
</protein>
<evidence type="ECO:0000313" key="3">
    <source>
        <dbReference type="Proteomes" id="UP000202888"/>
    </source>
</evidence>
<reference evidence="2 3" key="1">
    <citation type="journal article" date="2016" name="Genom Data">
        <title>Complete genome sequence of a giant Vibrio phage ValKK3 infecting Vibrio alginolyticus.</title>
        <authorList>
            <person name="Lal T.M."/>
            <person name="Sano M."/>
            <person name="Hatai K."/>
            <person name="Ransangan J."/>
        </authorList>
    </citation>
    <scope>NUCLEOTIDE SEQUENCE [LARGE SCALE GENOMIC DNA]</scope>
</reference>
<dbReference type="GeneID" id="26628565"/>
<feature type="domain" description="3'-5' exoribonuclease Rv2179c-like" evidence="1">
    <location>
        <begin position="9"/>
        <end position="192"/>
    </location>
</feature>
<dbReference type="RefSeq" id="YP_009201342.1">
    <property type="nucleotide sequence ID" value="NC_028829.1"/>
</dbReference>
<dbReference type="InterPro" id="IPR012337">
    <property type="entry name" value="RNaseH-like_sf"/>
</dbReference>
<dbReference type="Proteomes" id="UP000202888">
    <property type="component" value="Segment"/>
</dbReference>
<organism evidence="2 3">
    <name type="scientific">Vibrio phage ValKK3</name>
    <dbReference type="NCBI Taxonomy" id="1610855"/>
    <lineage>
        <taxon>Viruses</taxon>
        <taxon>Duplodnaviria</taxon>
        <taxon>Heunggongvirae</taxon>
        <taxon>Uroviricota</taxon>
        <taxon>Caudoviricetes</taxon>
        <taxon>Pantevenvirales</taxon>
        <taxon>Straboviridae</taxon>
        <taxon>Schizotequatrovirus</taxon>
        <taxon>Schizotequatrovirus valkk3</taxon>
    </lineage>
</organism>
<keyword evidence="3" id="KW-1185">Reference proteome</keyword>
<proteinExistence type="predicted"/>
<evidence type="ECO:0000259" key="1">
    <source>
        <dbReference type="Pfam" id="PF16473"/>
    </source>
</evidence>
<dbReference type="OrthoDB" id="13707at10239"/>
<dbReference type="KEGG" id="vg:26628565"/>